<proteinExistence type="predicted"/>
<comment type="caution">
    <text evidence="2">The sequence shown here is derived from an EMBL/GenBank/DDBJ whole genome shotgun (WGS) entry which is preliminary data.</text>
</comment>
<dbReference type="Proteomes" id="UP001153269">
    <property type="component" value="Unassembled WGS sequence"/>
</dbReference>
<feature type="compositionally biased region" description="Low complexity" evidence="1">
    <location>
        <begin position="8"/>
        <end position="20"/>
    </location>
</feature>
<name>A0A9N7Y501_PLEPL</name>
<dbReference type="AlphaFoldDB" id="A0A9N7Y501"/>
<evidence type="ECO:0000256" key="1">
    <source>
        <dbReference type="SAM" id="MobiDB-lite"/>
    </source>
</evidence>
<sequence length="197" mass="21573">MSAVIVASPKSQVLSSSSQQHRNHRSENWDISCQEVSQRVVMALICQCVSEKRKCRGLDNDEEKNNSTTALPVKGIKGRLLLEAGDNRLERLQTEGFTHSSRPSIDSSPGPTGSREAVLYYLLEAGPLQNEPGVSLFGNTSTTTLQTGHKDDDMTAPNQDELVWIAPCRNEAIVSGLRQLRTLTPNVQDGSIPTRDS</sequence>
<protein>
    <submittedName>
        <fullName evidence="2">Uncharacterized protein</fullName>
    </submittedName>
</protein>
<evidence type="ECO:0000313" key="3">
    <source>
        <dbReference type="Proteomes" id="UP001153269"/>
    </source>
</evidence>
<dbReference type="EMBL" id="CADEAL010000025">
    <property type="protein sequence ID" value="CAB1412908.1"/>
    <property type="molecule type" value="Genomic_DNA"/>
</dbReference>
<organism evidence="2 3">
    <name type="scientific">Pleuronectes platessa</name>
    <name type="common">European plaice</name>
    <dbReference type="NCBI Taxonomy" id="8262"/>
    <lineage>
        <taxon>Eukaryota</taxon>
        <taxon>Metazoa</taxon>
        <taxon>Chordata</taxon>
        <taxon>Craniata</taxon>
        <taxon>Vertebrata</taxon>
        <taxon>Euteleostomi</taxon>
        <taxon>Actinopterygii</taxon>
        <taxon>Neopterygii</taxon>
        <taxon>Teleostei</taxon>
        <taxon>Neoteleostei</taxon>
        <taxon>Acanthomorphata</taxon>
        <taxon>Carangaria</taxon>
        <taxon>Pleuronectiformes</taxon>
        <taxon>Pleuronectoidei</taxon>
        <taxon>Pleuronectidae</taxon>
        <taxon>Pleuronectes</taxon>
    </lineage>
</organism>
<evidence type="ECO:0000313" key="2">
    <source>
        <dbReference type="EMBL" id="CAB1412908.1"/>
    </source>
</evidence>
<reference evidence="2" key="1">
    <citation type="submission" date="2020-03" db="EMBL/GenBank/DDBJ databases">
        <authorList>
            <person name="Weist P."/>
        </authorList>
    </citation>
    <scope>NUCLEOTIDE SEQUENCE</scope>
</reference>
<feature type="region of interest" description="Disordered" evidence="1">
    <location>
        <begin position="1"/>
        <end position="27"/>
    </location>
</feature>
<keyword evidence="3" id="KW-1185">Reference proteome</keyword>
<gene>
    <name evidence="2" type="ORF">PLEPLA_LOCUS602</name>
</gene>
<accession>A0A9N7Y501</accession>